<gene>
    <name evidence="2" type="ORF">PLOB_00039915</name>
</gene>
<evidence type="ECO:0000256" key="1">
    <source>
        <dbReference type="SAM" id="MobiDB-lite"/>
    </source>
</evidence>
<protein>
    <submittedName>
        <fullName evidence="2">Uncharacterized protein</fullName>
    </submittedName>
</protein>
<dbReference type="Proteomes" id="UP001159405">
    <property type="component" value="Unassembled WGS sequence"/>
</dbReference>
<comment type="caution">
    <text evidence="2">The sequence shown here is derived from an EMBL/GenBank/DDBJ whole genome shotgun (WGS) entry which is preliminary data.</text>
</comment>
<accession>A0ABN8P8N3</accession>
<proteinExistence type="predicted"/>
<evidence type="ECO:0000313" key="3">
    <source>
        <dbReference type="Proteomes" id="UP001159405"/>
    </source>
</evidence>
<sequence length="171" mass="19537">MLVESLFEFFVISRMLISQTSSVNWNDKLSHIMEINAEAIGSLSNLLHERGLELPVTLRVLLVNARSLSGKTHNKELRSYIYREMFTFLAHQNGIGDGSSLIYPPEIVDTIRQLYPGDIKNYTPKSKKRKSFYEVPLEELIKVYKEADLRNGLQQNQDGPSSPAAKRPKKE</sequence>
<feature type="region of interest" description="Disordered" evidence="1">
    <location>
        <begin position="151"/>
        <end position="171"/>
    </location>
</feature>
<reference evidence="2 3" key="1">
    <citation type="submission" date="2022-05" db="EMBL/GenBank/DDBJ databases">
        <authorList>
            <consortium name="Genoscope - CEA"/>
            <person name="William W."/>
        </authorList>
    </citation>
    <scope>NUCLEOTIDE SEQUENCE [LARGE SCALE GENOMIC DNA]</scope>
</reference>
<dbReference type="EMBL" id="CALNXK010000060">
    <property type="protein sequence ID" value="CAH3138036.1"/>
    <property type="molecule type" value="Genomic_DNA"/>
</dbReference>
<organism evidence="2 3">
    <name type="scientific">Porites lobata</name>
    <dbReference type="NCBI Taxonomy" id="104759"/>
    <lineage>
        <taxon>Eukaryota</taxon>
        <taxon>Metazoa</taxon>
        <taxon>Cnidaria</taxon>
        <taxon>Anthozoa</taxon>
        <taxon>Hexacorallia</taxon>
        <taxon>Scleractinia</taxon>
        <taxon>Fungiina</taxon>
        <taxon>Poritidae</taxon>
        <taxon>Porites</taxon>
    </lineage>
</organism>
<evidence type="ECO:0000313" key="2">
    <source>
        <dbReference type="EMBL" id="CAH3138036.1"/>
    </source>
</evidence>
<name>A0ABN8P8N3_9CNID</name>
<keyword evidence="3" id="KW-1185">Reference proteome</keyword>